<dbReference type="InterPro" id="IPR035906">
    <property type="entry name" value="MetI-like_sf"/>
</dbReference>
<protein>
    <submittedName>
        <fullName evidence="9">Lactose transport system permease protein LacF</fullName>
    </submittedName>
</protein>
<accession>A0A4U8QB67</accession>
<comment type="caution">
    <text evidence="9">The sequence shown here is derived from an EMBL/GenBank/DDBJ whole genome shotgun (WGS) entry which is preliminary data.</text>
</comment>
<dbReference type="GO" id="GO:0055085">
    <property type="term" value="P:transmembrane transport"/>
    <property type="evidence" value="ECO:0007669"/>
    <property type="project" value="InterPro"/>
</dbReference>
<dbReference type="PANTHER" id="PTHR30193:SF37">
    <property type="entry name" value="INNER MEMBRANE ABC TRANSPORTER PERMEASE PROTEIN YCJO"/>
    <property type="match status" value="1"/>
</dbReference>
<keyword evidence="4 7" id="KW-0812">Transmembrane</keyword>
<evidence type="ECO:0000313" key="9">
    <source>
        <dbReference type="EMBL" id="TLD02237.1"/>
    </source>
</evidence>
<dbReference type="STRING" id="180332.GCA_000797495_05671"/>
<evidence type="ECO:0000313" key="10">
    <source>
        <dbReference type="Proteomes" id="UP000306509"/>
    </source>
</evidence>
<feature type="transmembrane region" description="Helical" evidence="7">
    <location>
        <begin position="275"/>
        <end position="297"/>
    </location>
</feature>
<evidence type="ECO:0000256" key="7">
    <source>
        <dbReference type="RuleBase" id="RU363032"/>
    </source>
</evidence>
<reference evidence="9 10" key="1">
    <citation type="journal article" date="2019" name="Anaerobe">
        <title>Detection of Robinsoniella peoriensis in multiple bone samples of a trauma patient.</title>
        <authorList>
            <person name="Schrottner P."/>
            <person name="Hartwich K."/>
            <person name="Bunk B."/>
            <person name="Schober I."/>
            <person name="Helbig S."/>
            <person name="Rudolph W.W."/>
            <person name="Gunzer F."/>
        </authorList>
    </citation>
    <scope>NUCLEOTIDE SEQUENCE [LARGE SCALE GENOMIC DNA]</scope>
    <source>
        <strain evidence="9 10">DSM 106044</strain>
    </source>
</reference>
<dbReference type="CDD" id="cd06261">
    <property type="entry name" value="TM_PBP2"/>
    <property type="match status" value="1"/>
</dbReference>
<keyword evidence="6 7" id="KW-0472">Membrane</keyword>
<feature type="transmembrane region" description="Helical" evidence="7">
    <location>
        <begin position="87"/>
        <end position="107"/>
    </location>
</feature>
<dbReference type="InterPro" id="IPR051393">
    <property type="entry name" value="ABC_transporter_permease"/>
</dbReference>
<dbReference type="EMBL" id="QGQD01000021">
    <property type="protein sequence ID" value="TLD02237.1"/>
    <property type="molecule type" value="Genomic_DNA"/>
</dbReference>
<dbReference type="Proteomes" id="UP000306509">
    <property type="component" value="Unassembled WGS sequence"/>
</dbReference>
<evidence type="ECO:0000256" key="3">
    <source>
        <dbReference type="ARBA" id="ARBA00022475"/>
    </source>
</evidence>
<evidence type="ECO:0000256" key="4">
    <source>
        <dbReference type="ARBA" id="ARBA00022692"/>
    </source>
</evidence>
<dbReference type="SUPFAM" id="SSF161098">
    <property type="entry name" value="MetI-like"/>
    <property type="match status" value="1"/>
</dbReference>
<keyword evidence="5 7" id="KW-1133">Transmembrane helix</keyword>
<evidence type="ECO:0000256" key="1">
    <source>
        <dbReference type="ARBA" id="ARBA00004651"/>
    </source>
</evidence>
<feature type="transmembrane region" description="Helical" evidence="7">
    <location>
        <begin position="21"/>
        <end position="52"/>
    </location>
</feature>
<feature type="domain" description="ABC transmembrane type-1" evidence="8">
    <location>
        <begin position="81"/>
        <end position="296"/>
    </location>
</feature>
<dbReference type="InterPro" id="IPR000515">
    <property type="entry name" value="MetI-like"/>
</dbReference>
<keyword evidence="2 7" id="KW-0813">Transport</keyword>
<dbReference type="PANTHER" id="PTHR30193">
    <property type="entry name" value="ABC TRANSPORTER PERMEASE PROTEIN"/>
    <property type="match status" value="1"/>
</dbReference>
<gene>
    <name evidence="9" type="primary">lacF_8</name>
    <name evidence="9" type="ORF">DSM106044_00907</name>
</gene>
<name>A0A4U8QB67_9FIRM</name>
<dbReference type="GO" id="GO:0005886">
    <property type="term" value="C:plasma membrane"/>
    <property type="evidence" value="ECO:0007669"/>
    <property type="project" value="UniProtKB-SubCell"/>
</dbReference>
<feature type="transmembrane region" description="Helical" evidence="7">
    <location>
        <begin position="215"/>
        <end position="237"/>
    </location>
</feature>
<dbReference type="Pfam" id="PF00528">
    <property type="entry name" value="BPD_transp_1"/>
    <property type="match status" value="1"/>
</dbReference>
<sequence>MSIKREKDKSRRKMSLGTRNTLVGMSFILPNFIGFAVFVLIPVVFSFVLSFMEWDGFTEMKFAGLDNFFAIFGDRVFKASLTQTLQYSFFTVILSMAAALGLAILVNQKLKGTTFFRSAIFFPYVASVVAIGAVWKAMFMKDGGPVNVALEAVGFAEQYLPGWFSSTDWALTGVIIVSIWRNMGYFMIIYLAALQGIPSSVYEAAKIDGASKWQIFKGITFPMLTPNHFFVFMMLTINSFKTFDLIFVLTEGGPGTATTLLSTYIYDQSFSYMRFGMASAASMILFLIVGTITVVMFRMEKKFSDYM</sequence>
<proteinExistence type="inferred from homology"/>
<dbReference type="PROSITE" id="PS50928">
    <property type="entry name" value="ABC_TM1"/>
    <property type="match status" value="1"/>
</dbReference>
<evidence type="ECO:0000256" key="5">
    <source>
        <dbReference type="ARBA" id="ARBA00022989"/>
    </source>
</evidence>
<feature type="transmembrane region" description="Helical" evidence="7">
    <location>
        <begin position="119"/>
        <end position="138"/>
    </location>
</feature>
<dbReference type="AlphaFoldDB" id="A0A4U8QB67"/>
<feature type="transmembrane region" description="Helical" evidence="7">
    <location>
        <begin position="169"/>
        <end position="194"/>
    </location>
</feature>
<keyword evidence="10" id="KW-1185">Reference proteome</keyword>
<evidence type="ECO:0000256" key="6">
    <source>
        <dbReference type="ARBA" id="ARBA00023136"/>
    </source>
</evidence>
<evidence type="ECO:0000256" key="2">
    <source>
        <dbReference type="ARBA" id="ARBA00022448"/>
    </source>
</evidence>
<comment type="subcellular location">
    <subcellularLocation>
        <location evidence="1 7">Cell membrane</location>
        <topology evidence="1 7">Multi-pass membrane protein</topology>
    </subcellularLocation>
</comment>
<keyword evidence="3" id="KW-1003">Cell membrane</keyword>
<organism evidence="9 10">
    <name type="scientific">Robinsoniella peoriensis</name>
    <dbReference type="NCBI Taxonomy" id="180332"/>
    <lineage>
        <taxon>Bacteria</taxon>
        <taxon>Bacillati</taxon>
        <taxon>Bacillota</taxon>
        <taxon>Clostridia</taxon>
        <taxon>Lachnospirales</taxon>
        <taxon>Lachnospiraceae</taxon>
        <taxon>Robinsoniella</taxon>
    </lineage>
</organism>
<evidence type="ECO:0000259" key="8">
    <source>
        <dbReference type="PROSITE" id="PS50928"/>
    </source>
</evidence>
<dbReference type="Gene3D" id="1.10.3720.10">
    <property type="entry name" value="MetI-like"/>
    <property type="match status" value="1"/>
</dbReference>
<comment type="similarity">
    <text evidence="7">Belongs to the binding-protein-dependent transport system permease family.</text>
</comment>